<proteinExistence type="predicted"/>
<dbReference type="Proteomes" id="UP001254848">
    <property type="component" value="Unassembled WGS sequence"/>
</dbReference>
<reference evidence="1 2" key="1">
    <citation type="submission" date="2023-07" db="EMBL/GenBank/DDBJ databases">
        <title>The novel representative of Negativicutes class, Anaeroselena agilis gen. nov. sp. nov.</title>
        <authorList>
            <person name="Prokofeva M.I."/>
            <person name="Elcheninov A.G."/>
            <person name="Klyukina A."/>
            <person name="Kublanov I.V."/>
            <person name="Frolov E.N."/>
            <person name="Podosokorskaya O.A."/>
        </authorList>
    </citation>
    <scope>NUCLEOTIDE SEQUENCE [LARGE SCALE GENOMIC DNA]</scope>
    <source>
        <strain evidence="1 2">4137-cl</strain>
    </source>
</reference>
<gene>
    <name evidence="1" type="ORF">Q4T40_00570</name>
</gene>
<dbReference type="Pfam" id="PF08889">
    <property type="entry name" value="WbqC"/>
    <property type="match status" value="1"/>
</dbReference>
<evidence type="ECO:0000313" key="2">
    <source>
        <dbReference type="Proteomes" id="UP001254848"/>
    </source>
</evidence>
<protein>
    <submittedName>
        <fullName evidence="1">WbqC family protein</fullName>
    </submittedName>
</protein>
<accession>A0ABU3NTK6</accession>
<comment type="caution">
    <text evidence="1">The sequence shown here is derived from an EMBL/GenBank/DDBJ whole genome shotgun (WGS) entry which is preliminary data.</text>
</comment>
<keyword evidence="2" id="KW-1185">Reference proteome</keyword>
<name>A0ABU3NTK6_9FIRM</name>
<sequence>MRKIAISQSNYIPWKGYFDLISRVDEFILFDSVQYTRRDWRNRNQVLSPQGLLWLTVPVETKGNYHRKICEVRVCDAGWAEKHWSTLRHCYARAPYFSEVAGPVREAYERCGDVSSLSRVNYIFLKTICDLLAITTKLSWSTDYDLIDGKSERLLHLCEQAGADAYLSGPAARAYLDEALFQEKGIAVEWMSYDGYPDYPQINSSACVHTVSVLDLLFNVGISGARAHVGRNTARKGC</sequence>
<evidence type="ECO:0000313" key="1">
    <source>
        <dbReference type="EMBL" id="MDT8899740.1"/>
    </source>
</evidence>
<dbReference type="InterPro" id="IPR014985">
    <property type="entry name" value="WbqC"/>
</dbReference>
<organism evidence="1 2">
    <name type="scientific">Anaeroselena agilis</name>
    <dbReference type="NCBI Taxonomy" id="3063788"/>
    <lineage>
        <taxon>Bacteria</taxon>
        <taxon>Bacillati</taxon>
        <taxon>Bacillota</taxon>
        <taxon>Negativicutes</taxon>
        <taxon>Acetonemataceae</taxon>
        <taxon>Anaeroselena</taxon>
    </lineage>
</organism>
<dbReference type="RefSeq" id="WP_413778308.1">
    <property type="nucleotide sequence ID" value="NZ_JAUOZS010000001.1"/>
</dbReference>
<dbReference type="EMBL" id="JAUOZS010000001">
    <property type="protein sequence ID" value="MDT8899740.1"/>
    <property type="molecule type" value="Genomic_DNA"/>
</dbReference>